<comment type="similarity">
    <text evidence="2 3">Belongs to the YajQ family.</text>
</comment>
<comment type="caution">
    <text evidence="4">The sequence shown here is derived from an EMBL/GenBank/DDBJ whole genome shotgun (WGS) entry which is preliminary data.</text>
</comment>
<evidence type="ECO:0000313" key="4">
    <source>
        <dbReference type="EMBL" id="GGF23168.1"/>
    </source>
</evidence>
<sequence length="182" mass="20314">MTLDGANATAVNPRRYPERMADSSFDVVSKIDRQEVDNALNQAAKELSQRYDFRGTNTKIDWSGDETIVITSDTEERTEAALEVFKEKLIRRDISLKAFDAGEPASSGKGYRLSGTLVQGIDSEKAKKITKAIRDEGPKGVKALIQGDELRVSSKKRDDLQEIIALLKGKDFEIALQFVNYR</sequence>
<dbReference type="EMBL" id="BMCS01000001">
    <property type="protein sequence ID" value="GGF23168.1"/>
    <property type="molecule type" value="Genomic_DNA"/>
</dbReference>
<dbReference type="Proteomes" id="UP000632454">
    <property type="component" value="Unassembled WGS sequence"/>
</dbReference>
<accession>A0ABQ1UR90</accession>
<dbReference type="NCBIfam" id="NF003819">
    <property type="entry name" value="PRK05412.1"/>
    <property type="match status" value="1"/>
</dbReference>
<evidence type="ECO:0000256" key="3">
    <source>
        <dbReference type="HAMAP-Rule" id="MF_00632"/>
    </source>
</evidence>
<keyword evidence="5" id="KW-1185">Reference proteome</keyword>
<dbReference type="CDD" id="cd11740">
    <property type="entry name" value="YajQ_like"/>
    <property type="match status" value="1"/>
</dbReference>
<dbReference type="PANTHER" id="PTHR30476:SF0">
    <property type="entry name" value="UPF0234 PROTEIN YAJQ"/>
    <property type="match status" value="1"/>
</dbReference>
<dbReference type="InterPro" id="IPR035571">
    <property type="entry name" value="UPF0234-like_C"/>
</dbReference>
<organism evidence="4 5">
    <name type="scientific">Williamsia phyllosphaerae</name>
    <dbReference type="NCBI Taxonomy" id="885042"/>
    <lineage>
        <taxon>Bacteria</taxon>
        <taxon>Bacillati</taxon>
        <taxon>Actinomycetota</taxon>
        <taxon>Actinomycetes</taxon>
        <taxon>Mycobacteriales</taxon>
        <taxon>Nocardiaceae</taxon>
        <taxon>Williamsia</taxon>
    </lineage>
</organism>
<dbReference type="HAMAP" id="MF_00632">
    <property type="entry name" value="UPF0234"/>
    <property type="match status" value="1"/>
</dbReference>
<comment type="function">
    <text evidence="3">Nucleotide-binding protein.</text>
</comment>
<evidence type="ECO:0000313" key="5">
    <source>
        <dbReference type="Proteomes" id="UP000632454"/>
    </source>
</evidence>
<keyword evidence="1 3" id="KW-0547">Nucleotide-binding</keyword>
<dbReference type="Pfam" id="PF04461">
    <property type="entry name" value="YajQ"/>
    <property type="match status" value="1"/>
</dbReference>
<gene>
    <name evidence="4" type="ORF">GCM10007298_18890</name>
</gene>
<dbReference type="InterPro" id="IPR007551">
    <property type="entry name" value="YajQ/Smlt4090-like"/>
</dbReference>
<reference evidence="5" key="1">
    <citation type="journal article" date="2019" name="Int. J. Syst. Evol. Microbiol.">
        <title>The Global Catalogue of Microorganisms (GCM) 10K type strain sequencing project: providing services to taxonomists for standard genome sequencing and annotation.</title>
        <authorList>
            <consortium name="The Broad Institute Genomics Platform"/>
            <consortium name="The Broad Institute Genome Sequencing Center for Infectious Disease"/>
            <person name="Wu L."/>
            <person name="Ma J."/>
        </authorList>
    </citation>
    <scope>NUCLEOTIDE SEQUENCE [LARGE SCALE GENOMIC DNA]</scope>
    <source>
        <strain evidence="5">CCM 7855</strain>
    </source>
</reference>
<dbReference type="PANTHER" id="PTHR30476">
    <property type="entry name" value="UPF0234 PROTEIN YAJQ"/>
    <property type="match status" value="1"/>
</dbReference>
<name>A0ABQ1UR90_9NOCA</name>
<evidence type="ECO:0000256" key="1">
    <source>
        <dbReference type="ARBA" id="ARBA00022741"/>
    </source>
</evidence>
<evidence type="ECO:0000256" key="2">
    <source>
        <dbReference type="ARBA" id="ARBA00093450"/>
    </source>
</evidence>
<dbReference type="InterPro" id="IPR035570">
    <property type="entry name" value="UPF0234_N"/>
</dbReference>
<dbReference type="Gene3D" id="3.30.70.990">
    <property type="entry name" value="YajQ-like, domain 2"/>
    <property type="match status" value="1"/>
</dbReference>
<dbReference type="InterPro" id="IPR036183">
    <property type="entry name" value="YajQ-like_sf"/>
</dbReference>
<dbReference type="Gene3D" id="3.30.70.860">
    <property type="match status" value="1"/>
</dbReference>
<protein>
    <recommendedName>
        <fullName evidence="3">Nucleotide-binding protein GCM10007298_18890</fullName>
    </recommendedName>
</protein>
<dbReference type="SUPFAM" id="SSF89963">
    <property type="entry name" value="YajQ-like"/>
    <property type="match status" value="2"/>
</dbReference>
<proteinExistence type="inferred from homology"/>